<evidence type="ECO:0000256" key="1">
    <source>
        <dbReference type="ARBA" id="ARBA00022475"/>
    </source>
</evidence>
<comment type="subcellular location">
    <subcellularLocation>
        <location evidence="7">Cell membrane</location>
    </subcellularLocation>
    <subcellularLocation>
        <location evidence="7">Bacterial flagellum basal body</location>
    </subcellularLocation>
</comment>
<dbReference type="AlphaFoldDB" id="A0A927IKA8"/>
<dbReference type="GO" id="GO:0005886">
    <property type="term" value="C:plasma membrane"/>
    <property type="evidence" value="ECO:0007669"/>
    <property type="project" value="UniProtKB-SubCell"/>
</dbReference>
<evidence type="ECO:0000256" key="5">
    <source>
        <dbReference type="ARBA" id="ARBA00023143"/>
    </source>
</evidence>
<keyword evidence="3 7" id="KW-1133">Transmembrane helix</keyword>
<evidence type="ECO:0000256" key="6">
    <source>
        <dbReference type="ARBA" id="ARBA00037937"/>
    </source>
</evidence>
<keyword evidence="5 7" id="KW-0975">Bacterial flagellum</keyword>
<keyword evidence="9" id="KW-1185">Reference proteome</keyword>
<dbReference type="Pfam" id="PF04347">
    <property type="entry name" value="FliO"/>
    <property type="match status" value="1"/>
</dbReference>
<proteinExistence type="inferred from homology"/>
<dbReference type="PANTHER" id="PTHR38766:SF1">
    <property type="entry name" value="FLAGELLAR PROTEIN FLIO"/>
    <property type="match status" value="1"/>
</dbReference>
<dbReference type="PANTHER" id="PTHR38766">
    <property type="entry name" value="FLAGELLAR PROTEIN FLIO"/>
    <property type="match status" value="1"/>
</dbReference>
<keyword evidence="8" id="KW-0966">Cell projection</keyword>
<accession>A0A927IKA8</accession>
<reference evidence="8 9" key="1">
    <citation type="submission" date="2020-09" db="EMBL/GenBank/DDBJ databases">
        <title>Genome seq and assembly of Limnohabitants sp.</title>
        <authorList>
            <person name="Chhetri G."/>
        </authorList>
    </citation>
    <scope>NUCLEOTIDE SEQUENCE [LARGE SCALE GENOMIC DNA]</scope>
    <source>
        <strain evidence="8 9">JUR4</strain>
    </source>
</reference>
<name>A0A927IKA8_9BURK</name>
<organism evidence="8 9">
    <name type="scientific">Limnohabitans radicicola</name>
    <dbReference type="NCBI Taxonomy" id="2771427"/>
    <lineage>
        <taxon>Bacteria</taxon>
        <taxon>Pseudomonadati</taxon>
        <taxon>Pseudomonadota</taxon>
        <taxon>Betaproteobacteria</taxon>
        <taxon>Burkholderiales</taxon>
        <taxon>Comamonadaceae</taxon>
        <taxon>Limnohabitans</taxon>
    </lineage>
</organism>
<evidence type="ECO:0000256" key="7">
    <source>
        <dbReference type="RuleBase" id="RU362064"/>
    </source>
</evidence>
<evidence type="ECO:0000313" key="8">
    <source>
        <dbReference type="EMBL" id="MBD8048920.1"/>
    </source>
</evidence>
<sequence length="101" mass="11387">MSNGWTFLDWLQYLLSFALVIGLLLAMLWALRKLQHGQGFIKRPHQRLTILESLSVAPRQKIALVRMDEQDILVGITAQNITVLHTAKAKPAPPESFEAPL</sequence>
<dbReference type="EMBL" id="JACYFT010000001">
    <property type="protein sequence ID" value="MBD8048920.1"/>
    <property type="molecule type" value="Genomic_DNA"/>
</dbReference>
<dbReference type="NCBIfam" id="TIGR03500">
    <property type="entry name" value="FliO_TIGR"/>
    <property type="match status" value="1"/>
</dbReference>
<gene>
    <name evidence="8" type="primary">fliO</name>
    <name evidence="8" type="ORF">IC609_00065</name>
</gene>
<comment type="similarity">
    <text evidence="6 7">Belongs to the FliO/MopB family.</text>
</comment>
<comment type="caution">
    <text evidence="8">The sequence shown here is derived from an EMBL/GenBank/DDBJ whole genome shotgun (WGS) entry which is preliminary data.</text>
</comment>
<evidence type="ECO:0000256" key="3">
    <source>
        <dbReference type="ARBA" id="ARBA00022989"/>
    </source>
</evidence>
<dbReference type="GO" id="GO:0009425">
    <property type="term" value="C:bacterial-type flagellum basal body"/>
    <property type="evidence" value="ECO:0007669"/>
    <property type="project" value="UniProtKB-SubCell"/>
</dbReference>
<keyword evidence="2 7" id="KW-0812">Transmembrane</keyword>
<dbReference type="RefSeq" id="WP_191817432.1">
    <property type="nucleotide sequence ID" value="NZ_JACYFT010000001.1"/>
</dbReference>
<dbReference type="GO" id="GO:0044781">
    <property type="term" value="P:bacterial-type flagellum organization"/>
    <property type="evidence" value="ECO:0007669"/>
    <property type="project" value="UniProtKB-UniRule"/>
</dbReference>
<evidence type="ECO:0000256" key="2">
    <source>
        <dbReference type="ARBA" id="ARBA00022692"/>
    </source>
</evidence>
<keyword evidence="8" id="KW-0282">Flagellum</keyword>
<dbReference type="InterPro" id="IPR022781">
    <property type="entry name" value="Flagellar_biosynth_FliO"/>
</dbReference>
<keyword evidence="8" id="KW-0969">Cilium</keyword>
<keyword evidence="4 7" id="KW-0472">Membrane</keyword>
<evidence type="ECO:0000256" key="4">
    <source>
        <dbReference type="ARBA" id="ARBA00023136"/>
    </source>
</evidence>
<protein>
    <recommendedName>
        <fullName evidence="7">Flagellar protein</fullName>
    </recommendedName>
</protein>
<dbReference type="Proteomes" id="UP000647424">
    <property type="component" value="Unassembled WGS sequence"/>
</dbReference>
<dbReference type="InterPro" id="IPR052205">
    <property type="entry name" value="FliO/MopB"/>
</dbReference>
<evidence type="ECO:0000313" key="9">
    <source>
        <dbReference type="Proteomes" id="UP000647424"/>
    </source>
</evidence>
<keyword evidence="1 7" id="KW-1003">Cell membrane</keyword>
<feature type="transmembrane region" description="Helical" evidence="7">
    <location>
        <begin position="12"/>
        <end position="31"/>
    </location>
</feature>